<evidence type="ECO:0000313" key="2">
    <source>
        <dbReference type="Proteomes" id="UP001235840"/>
    </source>
</evidence>
<comment type="caution">
    <text evidence="1">The sequence shown here is derived from an EMBL/GenBank/DDBJ whole genome shotgun (WGS) entry which is preliminary data.</text>
</comment>
<sequence>MYRLILSRSGRGAKQKMETQHKQLLKEKVMEVLVSKMEEFHLLGYDAVAADDIWECVTSKYKKEWPMFHQIVNDIYSLKPTALMNWLTMGAYTGKIDMGKNGLL</sequence>
<reference evidence="1 2" key="1">
    <citation type="submission" date="2023-07" db="EMBL/GenBank/DDBJ databases">
        <title>Genomic Encyclopedia of Type Strains, Phase IV (KMG-IV): sequencing the most valuable type-strain genomes for metagenomic binning, comparative biology and taxonomic classification.</title>
        <authorList>
            <person name="Goeker M."/>
        </authorList>
    </citation>
    <scope>NUCLEOTIDE SEQUENCE [LARGE SCALE GENOMIC DNA]</scope>
    <source>
        <strain evidence="1 2">DSM 12751</strain>
    </source>
</reference>
<dbReference type="EMBL" id="JAUSTY010000001">
    <property type="protein sequence ID" value="MDQ0164245.1"/>
    <property type="molecule type" value="Genomic_DNA"/>
</dbReference>
<protein>
    <recommendedName>
        <fullName evidence="3">Post-transcriptional regulator</fullName>
    </recommendedName>
</protein>
<dbReference type="RefSeq" id="WP_343834512.1">
    <property type="nucleotide sequence ID" value="NZ_BAAADK010000009.1"/>
</dbReference>
<evidence type="ECO:0008006" key="3">
    <source>
        <dbReference type="Google" id="ProtNLM"/>
    </source>
</evidence>
<evidence type="ECO:0000313" key="1">
    <source>
        <dbReference type="EMBL" id="MDQ0164245.1"/>
    </source>
</evidence>
<gene>
    <name evidence="1" type="ORF">J2S11_000144</name>
</gene>
<dbReference type="Proteomes" id="UP001235840">
    <property type="component" value="Unassembled WGS sequence"/>
</dbReference>
<name>A0ABT9VTD2_9BACI</name>
<organism evidence="1 2">
    <name type="scientific">Caldalkalibacillus horti</name>
    <dbReference type="NCBI Taxonomy" id="77523"/>
    <lineage>
        <taxon>Bacteria</taxon>
        <taxon>Bacillati</taxon>
        <taxon>Bacillota</taxon>
        <taxon>Bacilli</taxon>
        <taxon>Bacillales</taxon>
        <taxon>Bacillaceae</taxon>
        <taxon>Caldalkalibacillus</taxon>
    </lineage>
</organism>
<proteinExistence type="predicted"/>
<accession>A0ABT9VTD2</accession>
<keyword evidence="2" id="KW-1185">Reference proteome</keyword>
<dbReference type="Pfam" id="PF13797">
    <property type="entry name" value="Post_transc_reg"/>
    <property type="match status" value="1"/>
</dbReference>
<dbReference type="InterPro" id="IPR025716">
    <property type="entry name" value="Post-transcriptional_regulator"/>
</dbReference>